<organism evidence="2 3">
    <name type="scientific">Paeniglutamicibacter kerguelensis</name>
    <dbReference type="NCBI Taxonomy" id="254788"/>
    <lineage>
        <taxon>Bacteria</taxon>
        <taxon>Bacillati</taxon>
        <taxon>Actinomycetota</taxon>
        <taxon>Actinomycetes</taxon>
        <taxon>Micrococcales</taxon>
        <taxon>Micrococcaceae</taxon>
        <taxon>Paeniglutamicibacter</taxon>
    </lineage>
</organism>
<evidence type="ECO:0000259" key="1">
    <source>
        <dbReference type="Pfam" id="PF18029"/>
    </source>
</evidence>
<comment type="caution">
    <text evidence="2">The sequence shown here is derived from an EMBL/GenBank/DDBJ whole genome shotgun (WGS) entry which is preliminary data.</text>
</comment>
<dbReference type="Pfam" id="PF18029">
    <property type="entry name" value="Glyoxalase_6"/>
    <property type="match status" value="1"/>
</dbReference>
<dbReference type="Gene3D" id="3.10.180.10">
    <property type="entry name" value="2,3-Dihydroxybiphenyl 1,2-Dioxygenase, domain 1"/>
    <property type="match status" value="1"/>
</dbReference>
<sequence>MLTLGMITFDTRDALGLSKWWADQLDGKVVEDNDGYFCIVETPMLPVRLAFQLVEEPTAGKNRIHLDLAATSSAGGREPVVAKLIAGGATLVDQQRLEGFAWDVLRDPHGNVFCVSDPH</sequence>
<dbReference type="PANTHER" id="PTHR35908">
    <property type="entry name" value="HYPOTHETICAL FUSION PROTEIN"/>
    <property type="match status" value="1"/>
</dbReference>
<evidence type="ECO:0000313" key="3">
    <source>
        <dbReference type="Proteomes" id="UP001296993"/>
    </source>
</evidence>
<proteinExistence type="predicted"/>
<accession>A0ABS4XG88</accession>
<dbReference type="RefSeq" id="WP_209999774.1">
    <property type="nucleotide sequence ID" value="NZ_BAAAJY010000011.1"/>
</dbReference>
<dbReference type="EMBL" id="JAGIOF010000001">
    <property type="protein sequence ID" value="MBP2387484.1"/>
    <property type="molecule type" value="Genomic_DNA"/>
</dbReference>
<gene>
    <name evidence="2" type="ORF">JOF47_002995</name>
</gene>
<dbReference type="PANTHER" id="PTHR35908:SF1">
    <property type="entry name" value="CONSERVED PROTEIN"/>
    <property type="match status" value="1"/>
</dbReference>
<keyword evidence="3" id="KW-1185">Reference proteome</keyword>
<dbReference type="InterPro" id="IPR029068">
    <property type="entry name" value="Glyas_Bleomycin-R_OHBP_Dase"/>
</dbReference>
<dbReference type="SUPFAM" id="SSF54593">
    <property type="entry name" value="Glyoxalase/Bleomycin resistance protein/Dihydroxybiphenyl dioxygenase"/>
    <property type="match status" value="1"/>
</dbReference>
<name>A0ABS4XG88_9MICC</name>
<feature type="domain" description="Glyoxalase-like" evidence="1">
    <location>
        <begin position="6"/>
        <end position="115"/>
    </location>
</feature>
<reference evidence="2 3" key="1">
    <citation type="submission" date="2021-03" db="EMBL/GenBank/DDBJ databases">
        <title>Sequencing the genomes of 1000 actinobacteria strains.</title>
        <authorList>
            <person name="Klenk H.-P."/>
        </authorList>
    </citation>
    <scope>NUCLEOTIDE SEQUENCE [LARGE SCALE GENOMIC DNA]</scope>
    <source>
        <strain evidence="2 3">DSM 15797</strain>
    </source>
</reference>
<dbReference type="InterPro" id="IPR041581">
    <property type="entry name" value="Glyoxalase_6"/>
</dbReference>
<dbReference type="Proteomes" id="UP001296993">
    <property type="component" value="Unassembled WGS sequence"/>
</dbReference>
<protein>
    <recommendedName>
        <fullName evidence="1">Glyoxalase-like domain-containing protein</fullName>
    </recommendedName>
</protein>
<evidence type="ECO:0000313" key="2">
    <source>
        <dbReference type="EMBL" id="MBP2387484.1"/>
    </source>
</evidence>